<feature type="compositionally biased region" description="Basic and acidic residues" evidence="5">
    <location>
        <begin position="233"/>
        <end position="245"/>
    </location>
</feature>
<feature type="region of interest" description="Disordered" evidence="5">
    <location>
        <begin position="220"/>
        <end position="245"/>
    </location>
</feature>
<feature type="compositionally biased region" description="Low complexity" evidence="5">
    <location>
        <begin position="22"/>
        <end position="36"/>
    </location>
</feature>
<evidence type="ECO:0000259" key="6">
    <source>
        <dbReference type="PROSITE" id="PS50217"/>
    </source>
</evidence>
<dbReference type="Proteomes" id="UP001187471">
    <property type="component" value="Unassembled WGS sequence"/>
</dbReference>
<sequence length="277" mass="30270">MASSKLMTSSAPRNPDLRRRSSTSSSTKSSSITETRSNYDLNHNAATTTTTNTTNTMMVDGILRNLHGGDSQASDSTLLDAEITLLDAAGAVTAISDNEAIGGAASNGGGKTVDEVWKEIVEGRRERRRCKQEVVDDDEMMTLEDFLAKAGVVEEVEEEMEDVKVALPPLPPPMAETLSGGIYAFDQKFASGEGVLGFGSGNWGEPEGGRGKRRAVLEPMDKAAQQRQRRMIKNRESAARSRERKQAYQVELESLAVKLEEENERLLKEKSISSEKR</sequence>
<feature type="region of interest" description="Disordered" evidence="5">
    <location>
        <begin position="1"/>
        <end position="52"/>
    </location>
</feature>
<dbReference type="Gene3D" id="1.20.5.170">
    <property type="match status" value="1"/>
</dbReference>
<evidence type="ECO:0000256" key="5">
    <source>
        <dbReference type="SAM" id="MobiDB-lite"/>
    </source>
</evidence>
<dbReference type="GO" id="GO:0045893">
    <property type="term" value="P:positive regulation of DNA-templated transcription"/>
    <property type="evidence" value="ECO:0007669"/>
    <property type="project" value="InterPro"/>
</dbReference>
<dbReference type="SMART" id="SM00338">
    <property type="entry name" value="BRLZ"/>
    <property type="match status" value="1"/>
</dbReference>
<keyword evidence="8" id="KW-1185">Reference proteome</keyword>
<comment type="caution">
    <text evidence="7">The sequence shown here is derived from an EMBL/GenBank/DDBJ whole genome shotgun (WGS) entry which is preliminary data.</text>
</comment>
<dbReference type="PANTHER" id="PTHR22952:SF184">
    <property type="entry name" value="G-BOX-BINDING FACTOR 4"/>
    <property type="match status" value="1"/>
</dbReference>
<dbReference type="InterPro" id="IPR004827">
    <property type="entry name" value="bZIP"/>
</dbReference>
<accession>A0AA88UCF2</accession>
<dbReference type="AlphaFoldDB" id="A0AA88UCF2"/>
<dbReference type="GO" id="GO:0005634">
    <property type="term" value="C:nucleus"/>
    <property type="evidence" value="ECO:0007669"/>
    <property type="project" value="UniProtKB-SubCell"/>
</dbReference>
<dbReference type="InterPro" id="IPR043452">
    <property type="entry name" value="BZIP46-like"/>
</dbReference>
<keyword evidence="2" id="KW-0238">DNA-binding</keyword>
<name>A0AA88UCF2_9ASTE</name>
<dbReference type="GO" id="GO:0003677">
    <property type="term" value="F:DNA binding"/>
    <property type="evidence" value="ECO:0007669"/>
    <property type="project" value="UniProtKB-KW"/>
</dbReference>
<dbReference type="PROSITE" id="PS50217">
    <property type="entry name" value="BZIP"/>
    <property type="match status" value="1"/>
</dbReference>
<dbReference type="InterPro" id="IPR046347">
    <property type="entry name" value="bZIP_sf"/>
</dbReference>
<keyword evidence="4" id="KW-0175">Coiled coil</keyword>
<dbReference type="CDD" id="cd14707">
    <property type="entry name" value="bZIP_plant_BZIP46"/>
    <property type="match status" value="1"/>
</dbReference>
<feature type="domain" description="BZIP" evidence="6">
    <location>
        <begin position="224"/>
        <end position="269"/>
    </location>
</feature>
<dbReference type="FunFam" id="1.20.5.170:FF:000036">
    <property type="entry name" value="ABSCISIC ACID-INSENSITIVE 5-like protein 2"/>
    <property type="match status" value="1"/>
</dbReference>
<dbReference type="EMBL" id="JAVXUO010001736">
    <property type="protein sequence ID" value="KAK2979604.1"/>
    <property type="molecule type" value="Genomic_DNA"/>
</dbReference>
<evidence type="ECO:0000313" key="7">
    <source>
        <dbReference type="EMBL" id="KAK2979604.1"/>
    </source>
</evidence>
<evidence type="ECO:0000256" key="2">
    <source>
        <dbReference type="ARBA" id="ARBA00023125"/>
    </source>
</evidence>
<feature type="coiled-coil region" evidence="4">
    <location>
        <begin position="245"/>
        <end position="276"/>
    </location>
</feature>
<keyword evidence="3" id="KW-0539">Nucleus</keyword>
<protein>
    <recommendedName>
        <fullName evidence="6">BZIP domain-containing protein</fullName>
    </recommendedName>
</protein>
<feature type="compositionally biased region" description="Polar residues" evidence="5">
    <location>
        <begin position="1"/>
        <end position="12"/>
    </location>
</feature>
<dbReference type="GO" id="GO:0003700">
    <property type="term" value="F:DNA-binding transcription factor activity"/>
    <property type="evidence" value="ECO:0007669"/>
    <property type="project" value="InterPro"/>
</dbReference>
<organism evidence="7 8">
    <name type="scientific">Escallonia rubra</name>
    <dbReference type="NCBI Taxonomy" id="112253"/>
    <lineage>
        <taxon>Eukaryota</taxon>
        <taxon>Viridiplantae</taxon>
        <taxon>Streptophyta</taxon>
        <taxon>Embryophyta</taxon>
        <taxon>Tracheophyta</taxon>
        <taxon>Spermatophyta</taxon>
        <taxon>Magnoliopsida</taxon>
        <taxon>eudicotyledons</taxon>
        <taxon>Gunneridae</taxon>
        <taxon>Pentapetalae</taxon>
        <taxon>asterids</taxon>
        <taxon>campanulids</taxon>
        <taxon>Escalloniales</taxon>
        <taxon>Escalloniaceae</taxon>
        <taxon>Escallonia</taxon>
    </lineage>
</organism>
<dbReference type="PANTHER" id="PTHR22952">
    <property type="entry name" value="CAMP-RESPONSE ELEMENT BINDING PROTEIN-RELATED"/>
    <property type="match status" value="1"/>
</dbReference>
<dbReference type="SUPFAM" id="SSF57959">
    <property type="entry name" value="Leucine zipper domain"/>
    <property type="match status" value="1"/>
</dbReference>
<evidence type="ECO:0000313" key="8">
    <source>
        <dbReference type="Proteomes" id="UP001187471"/>
    </source>
</evidence>
<dbReference type="Pfam" id="PF00170">
    <property type="entry name" value="bZIP_1"/>
    <property type="match status" value="1"/>
</dbReference>
<proteinExistence type="predicted"/>
<evidence type="ECO:0000256" key="1">
    <source>
        <dbReference type="ARBA" id="ARBA00004123"/>
    </source>
</evidence>
<gene>
    <name evidence="7" type="ORF">RJ640_020096</name>
</gene>
<reference evidence="7" key="1">
    <citation type="submission" date="2022-12" db="EMBL/GenBank/DDBJ databases">
        <title>Draft genome assemblies for two species of Escallonia (Escalloniales).</title>
        <authorList>
            <person name="Chanderbali A."/>
            <person name="Dervinis C."/>
            <person name="Anghel I."/>
            <person name="Soltis D."/>
            <person name="Soltis P."/>
            <person name="Zapata F."/>
        </authorList>
    </citation>
    <scope>NUCLEOTIDE SEQUENCE</scope>
    <source>
        <strain evidence="7">UCBG92.1500</strain>
        <tissue evidence="7">Leaf</tissue>
    </source>
</reference>
<evidence type="ECO:0000256" key="4">
    <source>
        <dbReference type="SAM" id="Coils"/>
    </source>
</evidence>
<comment type="subcellular location">
    <subcellularLocation>
        <location evidence="1">Nucleus</location>
    </subcellularLocation>
</comment>
<dbReference type="PROSITE" id="PS00036">
    <property type="entry name" value="BZIP_BASIC"/>
    <property type="match status" value="1"/>
</dbReference>
<evidence type="ECO:0000256" key="3">
    <source>
        <dbReference type="ARBA" id="ARBA00023242"/>
    </source>
</evidence>